<keyword evidence="5" id="KW-1185">Reference proteome</keyword>
<dbReference type="Gene3D" id="3.40.30.10">
    <property type="entry name" value="Glutaredoxin"/>
    <property type="match status" value="1"/>
</dbReference>
<keyword evidence="2" id="KW-0186">Copper</keyword>
<dbReference type="InterPro" id="IPR036249">
    <property type="entry name" value="Thioredoxin-like_sf"/>
</dbReference>
<evidence type="ECO:0000313" key="5">
    <source>
        <dbReference type="Proteomes" id="UP000565262"/>
    </source>
</evidence>
<evidence type="ECO:0000256" key="1">
    <source>
        <dbReference type="ARBA" id="ARBA00010996"/>
    </source>
</evidence>
<reference evidence="4 5" key="1">
    <citation type="submission" date="2020-08" db="EMBL/GenBank/DDBJ databases">
        <title>Oceanospirillum sp. nov. isolated from marine sediment.</title>
        <authorList>
            <person name="Ji X."/>
        </authorList>
    </citation>
    <scope>NUCLEOTIDE SEQUENCE [LARGE SCALE GENOMIC DNA]</scope>
    <source>
        <strain evidence="4 5">D5</strain>
    </source>
</reference>
<sequence>MTPGIQSSLFIVFSIIVISLSASLGSLNGIKVQADIPAFNGVTGRNKVVDESFLKNKKALIYFGYTACGGICYPRVQLFKKIKQDFNENISFIFITIDPDNDTTERMYNYFDYAGDDFHSLIIKDKSFFDAIRRQLANGPDLKKDPVNHSDFVYFSDNGKLKSIYAGSLIDSNKIIEDINLLKDI</sequence>
<evidence type="ECO:0000256" key="3">
    <source>
        <dbReference type="PIRSR" id="PIRSR603782-2"/>
    </source>
</evidence>
<name>A0A839IZ26_9GAMM</name>
<keyword evidence="3" id="KW-1015">Disulfide bond</keyword>
<dbReference type="CDD" id="cd02968">
    <property type="entry name" value="SCO"/>
    <property type="match status" value="1"/>
</dbReference>
<accession>A0A839IZ26</accession>
<dbReference type="Pfam" id="PF02630">
    <property type="entry name" value="SCO1-SenC"/>
    <property type="match status" value="1"/>
</dbReference>
<keyword evidence="2" id="KW-0479">Metal-binding</keyword>
<comment type="similarity">
    <text evidence="1">Belongs to the SCO1/2 family.</text>
</comment>
<dbReference type="GO" id="GO:0046872">
    <property type="term" value="F:metal ion binding"/>
    <property type="evidence" value="ECO:0007669"/>
    <property type="project" value="UniProtKB-KW"/>
</dbReference>
<dbReference type="AlphaFoldDB" id="A0A839IZ26"/>
<dbReference type="EMBL" id="JACJFM010000065">
    <property type="protein sequence ID" value="MBB1489617.1"/>
    <property type="molecule type" value="Genomic_DNA"/>
</dbReference>
<evidence type="ECO:0000256" key="2">
    <source>
        <dbReference type="PIRSR" id="PIRSR603782-1"/>
    </source>
</evidence>
<evidence type="ECO:0000313" key="4">
    <source>
        <dbReference type="EMBL" id="MBB1489617.1"/>
    </source>
</evidence>
<feature type="binding site" evidence="2">
    <location>
        <position position="149"/>
    </location>
    <ligand>
        <name>Cu cation</name>
        <dbReference type="ChEBI" id="CHEBI:23378"/>
    </ligand>
</feature>
<proteinExistence type="inferred from homology"/>
<organism evidence="4 5">
    <name type="scientific">Oceanospirillum sediminis</name>
    <dbReference type="NCBI Taxonomy" id="2760088"/>
    <lineage>
        <taxon>Bacteria</taxon>
        <taxon>Pseudomonadati</taxon>
        <taxon>Pseudomonadota</taxon>
        <taxon>Gammaproteobacteria</taxon>
        <taxon>Oceanospirillales</taxon>
        <taxon>Oceanospirillaceae</taxon>
        <taxon>Oceanospirillum</taxon>
    </lineage>
</organism>
<gene>
    <name evidence="4" type="ORF">H4O21_23685</name>
</gene>
<dbReference type="PANTHER" id="PTHR12151:SF25">
    <property type="entry name" value="LINALOOL DEHYDRATASE_ISOMERASE DOMAIN-CONTAINING PROTEIN"/>
    <property type="match status" value="1"/>
</dbReference>
<feature type="disulfide bond" description="Redox-active" evidence="3">
    <location>
        <begin position="68"/>
        <end position="72"/>
    </location>
</feature>
<protein>
    <submittedName>
        <fullName evidence="4">SCO family protein</fullName>
    </submittedName>
</protein>
<comment type="caution">
    <text evidence="4">The sequence shown here is derived from an EMBL/GenBank/DDBJ whole genome shotgun (WGS) entry which is preliminary data.</text>
</comment>
<dbReference type="PANTHER" id="PTHR12151">
    <property type="entry name" value="ELECTRON TRANSPORT PROTIN SCO1/SENC FAMILY MEMBER"/>
    <property type="match status" value="1"/>
</dbReference>
<dbReference type="RefSeq" id="WP_182812207.1">
    <property type="nucleotide sequence ID" value="NZ_JACJFM010000065.1"/>
</dbReference>
<dbReference type="Proteomes" id="UP000565262">
    <property type="component" value="Unassembled WGS sequence"/>
</dbReference>
<feature type="binding site" evidence="2">
    <location>
        <position position="68"/>
    </location>
    <ligand>
        <name>Cu cation</name>
        <dbReference type="ChEBI" id="CHEBI:23378"/>
    </ligand>
</feature>
<dbReference type="SUPFAM" id="SSF52833">
    <property type="entry name" value="Thioredoxin-like"/>
    <property type="match status" value="1"/>
</dbReference>
<dbReference type="InterPro" id="IPR003782">
    <property type="entry name" value="SCO1/SenC"/>
</dbReference>
<feature type="binding site" evidence="2">
    <location>
        <position position="72"/>
    </location>
    <ligand>
        <name>Cu cation</name>
        <dbReference type="ChEBI" id="CHEBI:23378"/>
    </ligand>
</feature>